<evidence type="ECO:0000313" key="2">
    <source>
        <dbReference type="EMBL" id="ETN64485.1"/>
    </source>
</evidence>
<dbReference type="Proteomes" id="UP000000673">
    <property type="component" value="Unassembled WGS sequence"/>
</dbReference>
<evidence type="ECO:0000256" key="1">
    <source>
        <dbReference type="SAM" id="MobiDB-lite"/>
    </source>
</evidence>
<dbReference type="eggNOG" id="ENOG502T9SN">
    <property type="taxonomic scope" value="Eukaryota"/>
</dbReference>
<protein>
    <submittedName>
        <fullName evidence="2 3">Uncharacterized protein</fullName>
    </submittedName>
</protein>
<reference evidence="2" key="3">
    <citation type="journal article" date="2013" name="Nucleic Acids Res.">
        <title>The genome of Anopheles darlingi, the main neotropical malaria vector.</title>
        <authorList>
            <person name="Marinotti O."/>
            <person name="Cerqueira G.C."/>
            <person name="de Almeida L.G."/>
            <person name="Ferro M.I."/>
            <person name="Loreto E.L."/>
            <person name="Zaha A."/>
            <person name="Teixeira S.M."/>
            <person name="Wespiser A.R."/>
            <person name="Almeida E Silva A."/>
            <person name="Schlindwein A.D."/>
            <person name="Pacheco A.C."/>
            <person name="Silva A.L."/>
            <person name="Graveley B.R."/>
            <person name="Walenz B.P."/>
            <person name="Lima Bde A."/>
            <person name="Ribeiro C.A."/>
            <person name="Nunes-Silva C.G."/>
            <person name="de Carvalho C.R."/>
            <person name="Soares C.M."/>
            <person name="de Menezes C.B."/>
            <person name="Matiolli C."/>
            <person name="Caffrey D."/>
            <person name="Araujo D.A."/>
            <person name="de Oliveira D.M."/>
            <person name="Golenbock D."/>
            <person name="Grisard E.C."/>
            <person name="Fantinatti-Garboggini F."/>
            <person name="de Carvalho F.M."/>
            <person name="Barcellos F.G."/>
            <person name="Prosdocimi F."/>
            <person name="May G."/>
            <person name="Azevedo Junior G.M."/>
            <person name="Guimaraes G.M."/>
            <person name="Goldman G.H."/>
            <person name="Padilha I.Q."/>
            <person name="Batista Jda S."/>
            <person name="Ferro J.A."/>
            <person name="Ribeiro J.M."/>
            <person name="Fietto J.L."/>
            <person name="Dabbas K.M."/>
            <person name="Cerdeira L."/>
            <person name="Agnez-Lima L.F."/>
            <person name="Brocchi M."/>
            <person name="de Carvalho M.O."/>
            <person name="Teixeira Mde M."/>
            <person name="Diniz Maia Mde M."/>
            <person name="Goldman M.H."/>
            <person name="Cruz Schneider M.P."/>
            <person name="Felipe M.S."/>
            <person name="Hungria M."/>
            <person name="Nicolas M.F."/>
            <person name="Pereira M."/>
            <person name="Montes M.A."/>
            <person name="Cantao M.E."/>
            <person name="Vincentz M."/>
            <person name="Rafael M.S."/>
            <person name="Silverman N."/>
            <person name="Stoco P.H."/>
            <person name="Souza R.C."/>
            <person name="Vicentini R."/>
            <person name="Gazzinelli R.T."/>
            <person name="Neves Rde O."/>
            <person name="Silva R."/>
            <person name="Astolfi-Filho S."/>
            <person name="Maciel T.E."/>
            <person name="Urmenyi T.P."/>
            <person name="Tadei W.P."/>
            <person name="Camargo E.P."/>
            <person name="de Vasconcelos A.T."/>
        </authorList>
    </citation>
    <scope>NUCLEOTIDE SEQUENCE</scope>
</reference>
<dbReference type="OMA" id="VHKLCEE"/>
<dbReference type="EMBL" id="ADMH02000994">
    <property type="protein sequence ID" value="ETN64485.1"/>
    <property type="molecule type" value="Genomic_DNA"/>
</dbReference>
<evidence type="ECO:0000313" key="3">
    <source>
        <dbReference type="EnsemblMetazoa" id="ADAC003772-PA"/>
    </source>
</evidence>
<dbReference type="EnsemblMetazoa" id="ADAC003772-RA">
    <property type="protein sequence ID" value="ADAC003772-PA"/>
    <property type="gene ID" value="ADAC003772"/>
</dbReference>
<name>W5JNM0_ANODA</name>
<sequence>MIPSASVITEKSDSEHNATPEATNQSQCVVPRASVVVLRSGRMVDRLAHNVLLDVEQAIALFGELAAVTPDQTGLQPPRSLLSAVVHKLCEEELGHVVEIVRFLRCYYQSETEQPDLRVQVLLIGVEELLRYLNALVPCVARTGCTLLVYGALDELLGTGCLAGGSGGSGGTSIEPTFLDLEDTVQRAGNLKLSIEYIVRDVASAIAHPLTDDDASSLGALFEHIGYELLRRLVDEAYADHATGLSHVCDFVEHLPCIDQQIVACQVLYRRMTMDSTRLRTGATVLAFRMRKVMRYTDFGRAKYAGEMRKLKLRLPEGVYAIVWGYVNIAGNQYLAPKGRQERVGELRCKPAAWIETCSKSAKHELQTDDRGKCFAIKNTHTGLFLTEQEQVGFCYVESTPDRWAVEVIKRGEDVGYKITNLRTGNALVPEGDVRIGIDDQVDGFNLVDFNERALVIVQKFELHRKKAACVVQ</sequence>
<evidence type="ECO:0000313" key="4">
    <source>
        <dbReference type="Proteomes" id="UP000000673"/>
    </source>
</evidence>
<feature type="region of interest" description="Disordered" evidence="1">
    <location>
        <begin position="1"/>
        <end position="25"/>
    </location>
</feature>
<accession>W5JNM0</accession>
<organism evidence="2">
    <name type="scientific">Anopheles darlingi</name>
    <name type="common">Mosquito</name>
    <dbReference type="NCBI Taxonomy" id="43151"/>
    <lineage>
        <taxon>Eukaryota</taxon>
        <taxon>Metazoa</taxon>
        <taxon>Ecdysozoa</taxon>
        <taxon>Arthropoda</taxon>
        <taxon>Hexapoda</taxon>
        <taxon>Insecta</taxon>
        <taxon>Pterygota</taxon>
        <taxon>Neoptera</taxon>
        <taxon>Endopterygota</taxon>
        <taxon>Diptera</taxon>
        <taxon>Nematocera</taxon>
        <taxon>Culicoidea</taxon>
        <taxon>Culicidae</taxon>
        <taxon>Anophelinae</taxon>
        <taxon>Anopheles</taxon>
    </lineage>
</organism>
<dbReference type="HOGENOM" id="CLU_666021_0_0_1"/>
<dbReference type="STRING" id="43151.W5JNM0"/>
<proteinExistence type="predicted"/>
<reference evidence="3" key="4">
    <citation type="submission" date="2015-06" db="UniProtKB">
        <authorList>
            <consortium name="EnsemblMetazoa"/>
        </authorList>
    </citation>
    <scope>IDENTIFICATION</scope>
</reference>
<reference evidence="2 4" key="1">
    <citation type="journal article" date="2010" name="BMC Genomics">
        <title>Combination of measures distinguishes pre-miRNAs from other stem-loops in the genome of the newly sequenced Anopheles darlingi.</title>
        <authorList>
            <person name="Mendes N.D."/>
            <person name="Freitas A.T."/>
            <person name="Vasconcelos A.T."/>
            <person name="Sagot M.F."/>
        </authorList>
    </citation>
    <scope>NUCLEOTIDE SEQUENCE</scope>
</reference>
<reference evidence="2" key="2">
    <citation type="submission" date="2010-05" db="EMBL/GenBank/DDBJ databases">
        <authorList>
            <person name="Almeida L.G."/>
            <person name="Nicolas M.F."/>
            <person name="Souza R.C."/>
            <person name="Vasconcelos A.T.R."/>
        </authorList>
    </citation>
    <scope>NUCLEOTIDE SEQUENCE</scope>
</reference>
<dbReference type="VEuPathDB" id="VectorBase:ADAC003772"/>
<dbReference type="AlphaFoldDB" id="W5JNM0"/>
<keyword evidence="4" id="KW-1185">Reference proteome</keyword>
<gene>
    <name evidence="2" type="ORF">AND_003772</name>
</gene>